<name>A0A834YFX6_TETSI</name>
<evidence type="ECO:0000256" key="5">
    <source>
        <dbReference type="SAM" id="MobiDB-lite"/>
    </source>
</evidence>
<dbReference type="PANTHER" id="PTHR23139">
    <property type="entry name" value="RNA-BINDING PROTEIN"/>
    <property type="match status" value="1"/>
</dbReference>
<dbReference type="FunFam" id="3.30.70.330:FF:000879">
    <property type="entry name" value="Splicing factor U2af large subunit A"/>
    <property type="match status" value="1"/>
</dbReference>
<dbReference type="OrthoDB" id="10266058at2759"/>
<comment type="caution">
    <text evidence="7">The sequence shown here is derived from an EMBL/GenBank/DDBJ whole genome shotgun (WGS) entry which is preliminary data.</text>
</comment>
<feature type="region of interest" description="Disordered" evidence="5">
    <location>
        <begin position="1"/>
        <end position="30"/>
    </location>
</feature>
<dbReference type="GO" id="GO:0003723">
    <property type="term" value="F:RNA binding"/>
    <property type="evidence" value="ECO:0007669"/>
    <property type="project" value="UniProtKB-UniRule"/>
</dbReference>
<dbReference type="EMBL" id="JABCRI010000020">
    <property type="protein sequence ID" value="KAF8388259.1"/>
    <property type="molecule type" value="Genomic_DNA"/>
</dbReference>
<feature type="region of interest" description="Disordered" evidence="5">
    <location>
        <begin position="44"/>
        <end position="356"/>
    </location>
</feature>
<dbReference type="InterPro" id="IPR012677">
    <property type="entry name" value="Nucleotide-bd_a/b_plait_sf"/>
</dbReference>
<feature type="region of interest" description="Disordered" evidence="5">
    <location>
        <begin position="750"/>
        <end position="769"/>
    </location>
</feature>
<dbReference type="SMART" id="SM00360">
    <property type="entry name" value="RRM"/>
    <property type="match status" value="2"/>
</dbReference>
<dbReference type="GO" id="GO:0008380">
    <property type="term" value="P:RNA splicing"/>
    <property type="evidence" value="ECO:0007669"/>
    <property type="project" value="UniProtKB-KW"/>
</dbReference>
<evidence type="ECO:0000256" key="2">
    <source>
        <dbReference type="ARBA" id="ARBA00022884"/>
    </source>
</evidence>
<feature type="compositionally biased region" description="Basic and acidic residues" evidence="5">
    <location>
        <begin position="213"/>
        <end position="238"/>
    </location>
</feature>
<feature type="domain" description="RRM" evidence="6">
    <location>
        <begin position="429"/>
        <end position="512"/>
    </location>
</feature>
<organism evidence="7 8">
    <name type="scientific">Tetracentron sinense</name>
    <name type="common">Spur-leaf</name>
    <dbReference type="NCBI Taxonomy" id="13715"/>
    <lineage>
        <taxon>Eukaryota</taxon>
        <taxon>Viridiplantae</taxon>
        <taxon>Streptophyta</taxon>
        <taxon>Embryophyta</taxon>
        <taxon>Tracheophyta</taxon>
        <taxon>Spermatophyta</taxon>
        <taxon>Magnoliopsida</taxon>
        <taxon>Trochodendrales</taxon>
        <taxon>Trochodendraceae</taxon>
        <taxon>Tetracentron</taxon>
    </lineage>
</organism>
<accession>A0A834YFX6</accession>
<dbReference type="InterPro" id="IPR000504">
    <property type="entry name" value="RRM_dom"/>
</dbReference>
<feature type="compositionally biased region" description="Basic and acidic residues" evidence="5">
    <location>
        <begin position="273"/>
        <end position="300"/>
    </location>
</feature>
<keyword evidence="2 4" id="KW-0694">RNA-binding</keyword>
<feature type="compositionally biased region" description="Basic and acidic residues" evidence="5">
    <location>
        <begin position="1"/>
        <end position="22"/>
    </location>
</feature>
<dbReference type="GO" id="GO:0006397">
    <property type="term" value="P:mRNA processing"/>
    <property type="evidence" value="ECO:0007669"/>
    <property type="project" value="UniProtKB-KW"/>
</dbReference>
<dbReference type="Pfam" id="PF00076">
    <property type="entry name" value="RRM_1"/>
    <property type="match status" value="1"/>
</dbReference>
<evidence type="ECO:0000256" key="1">
    <source>
        <dbReference type="ARBA" id="ARBA00022664"/>
    </source>
</evidence>
<dbReference type="Proteomes" id="UP000655225">
    <property type="component" value="Unassembled WGS sequence"/>
</dbReference>
<dbReference type="InterPro" id="IPR035979">
    <property type="entry name" value="RBD_domain_sf"/>
</dbReference>
<proteinExistence type="predicted"/>
<evidence type="ECO:0000256" key="4">
    <source>
        <dbReference type="PROSITE-ProRule" id="PRU00176"/>
    </source>
</evidence>
<keyword evidence="3" id="KW-0508">mRNA splicing</keyword>
<dbReference type="OMA" id="EYVEMAH"/>
<feature type="compositionally biased region" description="Basic and acidic residues" evidence="5">
    <location>
        <begin position="247"/>
        <end position="259"/>
    </location>
</feature>
<feature type="compositionally biased region" description="Basic and acidic residues" evidence="5">
    <location>
        <begin position="77"/>
        <end position="90"/>
    </location>
</feature>
<feature type="compositionally biased region" description="Basic and acidic residues" evidence="5">
    <location>
        <begin position="146"/>
        <end position="201"/>
    </location>
</feature>
<keyword evidence="1" id="KW-0507">mRNA processing</keyword>
<protein>
    <recommendedName>
        <fullName evidence="6">RRM domain-containing protein</fullName>
    </recommendedName>
</protein>
<dbReference type="SUPFAM" id="SSF54928">
    <property type="entry name" value="RNA-binding domain, RBD"/>
    <property type="match status" value="3"/>
</dbReference>
<feature type="domain" description="RRM" evidence="6">
    <location>
        <begin position="558"/>
        <end position="634"/>
    </location>
</feature>
<dbReference type="Gene3D" id="3.30.70.330">
    <property type="match status" value="4"/>
</dbReference>
<evidence type="ECO:0000256" key="3">
    <source>
        <dbReference type="ARBA" id="ARBA00023187"/>
    </source>
</evidence>
<evidence type="ECO:0000259" key="6">
    <source>
        <dbReference type="PROSITE" id="PS50102"/>
    </source>
</evidence>
<dbReference type="PROSITE" id="PS50102">
    <property type="entry name" value="RRM"/>
    <property type="match status" value="2"/>
</dbReference>
<evidence type="ECO:0000313" key="7">
    <source>
        <dbReference type="EMBL" id="KAF8388259.1"/>
    </source>
</evidence>
<gene>
    <name evidence="7" type="ORF">HHK36_026925</name>
</gene>
<feature type="compositionally biased region" description="Basic and acidic residues" evidence="5">
    <location>
        <begin position="46"/>
        <end position="55"/>
    </location>
</feature>
<reference evidence="7 8" key="1">
    <citation type="submission" date="2020-04" db="EMBL/GenBank/DDBJ databases">
        <title>Plant Genome Project.</title>
        <authorList>
            <person name="Zhang R.-G."/>
        </authorList>
    </citation>
    <scope>NUCLEOTIDE SEQUENCE [LARGE SCALE GENOMIC DNA]</scope>
    <source>
        <strain evidence="7">YNK0</strain>
        <tissue evidence="7">Leaf</tissue>
    </source>
</reference>
<sequence>MSRISRQKEKYGNNNELSRENCNEGTAARTRPFSFDEIMLRRKSKNLSEDAKDGAGETGKLSVKENVDNISDDSESDGGHRLSKDSVKRSSEKKKGHTFMKGDNLVKARDKGSRDLETKLKAKLYTDMSSKAKGGKNEKRSHRRSKNDERLRDNSENVSEKKRSTDRMEKDRYTDKNSGKSGRENKRKQREEDDRKNRSEIEGSAVKRHGPSKLHDSEPSERKGRRKESSQSRYEEARPKRRRSRSREHDRDRDRDRRSLSLSPREHKHASYHGREHGESPFRSVKDRLERQHSDIDKNRMSSNGGYASSHYRRHGGYASGLGGYSPRKRKTEAAVRTPSPTNHSPDRKSAGWDLPPAGTGTISTGSTLANLELSRQTVTPHTYVLPSAVPVSTIAVRPLSVASSNIMSTTKNVSMDSIQLTQATRPMRRLYIENIPDSASEKSIMKCLSNFLLSSDDNRSQGVQPCISCIINKEKGQALVEFLTPEDASTAISFDGRAFFGSILKIRRPKDFVESALDKIFHSKGFQTVAIFMQTGIPEKSVAAVDSVSDVVKDSPHKIFVGGISKALSSDILMEIACAFGTLKAYHFRLNEDLNEPCAFLEYVDQSITLKACAGMNGMKLGGQVLTVVQAVPHASTEERTEKPPFYGIPDHAKPLLEEPTQVLKLRNVFNQEDLTSISGPELEETLEDIRLECARFGTIKSVNVVKYSSCATTPEAFEVTNNPDMGRVLQDPEGDDNIKKTETLEEAVDLGSLENTRPEPPSNVRELLEDGDLEGDSASDDKPVYDFIENGSSDPGLLDSSMALEEPSCLLNTDGTSQELPNQLGGTKDQLAYNDDKGDLIQAKDSGMENNLMAEEEFIQEEANGNLQEASTVLNSMVGKESDASEKHDSKQRASNLEDVFEPGCVLVEYMRTEACCMAVHFLHGRLFGDRMVEVGYVDHDLYLTRFPK</sequence>
<keyword evidence="8" id="KW-1185">Reference proteome</keyword>
<feature type="compositionally biased region" description="Basic and acidic residues" evidence="5">
    <location>
        <begin position="104"/>
        <end position="120"/>
    </location>
</feature>
<dbReference type="AlphaFoldDB" id="A0A834YFX6"/>
<evidence type="ECO:0000313" key="8">
    <source>
        <dbReference type="Proteomes" id="UP000655225"/>
    </source>
</evidence>